<organism evidence="2 3">
    <name type="scientific">Sinorhizobium meliloti (strain SM11)</name>
    <dbReference type="NCBI Taxonomy" id="707241"/>
    <lineage>
        <taxon>Bacteria</taxon>
        <taxon>Pseudomonadati</taxon>
        <taxon>Pseudomonadota</taxon>
        <taxon>Alphaproteobacteria</taxon>
        <taxon>Hyphomicrobiales</taxon>
        <taxon>Rhizobiaceae</taxon>
        <taxon>Sinorhizobium/Ensifer group</taxon>
        <taxon>Sinorhizobium</taxon>
    </lineage>
</organism>
<sequence length="232" mass="26092">MYAAAQAKPQSIEAEHLGPAAIPRPHLVATYKPGCEIYAHGDLNYKCYQVSTGAVRVYRLLSDGRRQVVSFHLPGECSVSKRDPTILFSPKPSRKQHWPSSGAQERSRELLALTLTGMARAQQHLLLIGRQCAVERNEQVVRSTIWSISRSNDLKEGYKLYFGHSCGPARRLHDRPLACICRAFMCPNNRTSLSNKGSKMAAQRQIAFYVRRYRQVYGLPKYTRRACRAGGG</sequence>
<dbReference type="CDD" id="cd00038">
    <property type="entry name" value="CAP_ED"/>
    <property type="match status" value="1"/>
</dbReference>
<accession>F7XCA4</accession>
<feature type="domain" description="Cyclic nucleotide-binding" evidence="1">
    <location>
        <begin position="30"/>
        <end position="77"/>
    </location>
</feature>
<dbReference type="EMBL" id="CP001831">
    <property type="protein sequence ID" value="AEH81395.1"/>
    <property type="molecule type" value="Genomic_DNA"/>
</dbReference>
<dbReference type="Proteomes" id="UP000009045">
    <property type="component" value="Plasmid pSmeSM11c"/>
</dbReference>
<name>F7XCA4_SINMM</name>
<evidence type="ECO:0000313" key="3">
    <source>
        <dbReference type="Proteomes" id="UP000009045"/>
    </source>
</evidence>
<evidence type="ECO:0000313" key="2">
    <source>
        <dbReference type="EMBL" id="AEH81395.1"/>
    </source>
</evidence>
<dbReference type="InterPro" id="IPR014710">
    <property type="entry name" value="RmlC-like_jellyroll"/>
</dbReference>
<dbReference type="KEGG" id="smx:SM11_pC0322"/>
<dbReference type="Pfam" id="PF00027">
    <property type="entry name" value="cNMP_binding"/>
    <property type="match status" value="1"/>
</dbReference>
<evidence type="ECO:0000259" key="1">
    <source>
        <dbReference type="Pfam" id="PF00027"/>
    </source>
</evidence>
<dbReference type="AlphaFoldDB" id="F7XCA4"/>
<dbReference type="SUPFAM" id="SSF51206">
    <property type="entry name" value="cAMP-binding domain-like"/>
    <property type="match status" value="1"/>
</dbReference>
<protein>
    <recommendedName>
        <fullName evidence="1">Cyclic nucleotide-binding domain-containing protein</fullName>
    </recommendedName>
</protein>
<proteinExistence type="predicted"/>
<dbReference type="Gene3D" id="2.60.120.10">
    <property type="entry name" value="Jelly Rolls"/>
    <property type="match status" value="1"/>
</dbReference>
<gene>
    <name evidence="2" type="ordered locus">SM11_pC0322</name>
</gene>
<reference evidence="2 3" key="1">
    <citation type="journal article" date="2011" name="J. Biotechnol.">
        <title>The complete genome sequence of the dominant Sinorhizobium meliloti field isolate SM11 extends the S. meliloti pan-genome.</title>
        <authorList>
            <person name="Schneiker-Bekel S."/>
            <person name="Wibberg D."/>
            <person name="Bekel T."/>
            <person name="Blom J."/>
            <person name="Linke B."/>
            <person name="Neuweger H."/>
            <person name="Stiens M."/>
            <person name="Vorholter F.J."/>
            <person name="Weidner S."/>
            <person name="Goesmann A."/>
            <person name="Puhler A."/>
            <person name="Schluter A."/>
        </authorList>
    </citation>
    <scope>NUCLEOTIDE SEQUENCE [LARGE SCALE GENOMIC DNA]</scope>
    <source>
        <strain evidence="2 3">SM11</strain>
        <plasmid evidence="3">pSmeSM11c</plasmid>
    </source>
</reference>
<dbReference type="InterPro" id="IPR018490">
    <property type="entry name" value="cNMP-bd_dom_sf"/>
</dbReference>
<keyword evidence="2" id="KW-0614">Plasmid</keyword>
<dbReference type="HOGENOM" id="CLU_1194249_0_0_5"/>
<geneLocation type="plasmid" evidence="2 3">
    <name>pSmeSM11c</name>
</geneLocation>
<dbReference type="InterPro" id="IPR000595">
    <property type="entry name" value="cNMP-bd_dom"/>
</dbReference>